<feature type="region of interest" description="Disordered" evidence="1">
    <location>
        <begin position="111"/>
        <end position="162"/>
    </location>
</feature>
<keyword evidence="3" id="KW-1185">Reference proteome</keyword>
<dbReference type="EMBL" id="KV417668">
    <property type="protein sequence ID" value="KZP11139.1"/>
    <property type="molecule type" value="Genomic_DNA"/>
</dbReference>
<evidence type="ECO:0000256" key="1">
    <source>
        <dbReference type="SAM" id="MobiDB-lite"/>
    </source>
</evidence>
<protein>
    <submittedName>
        <fullName evidence="2">Uncharacterized protein</fullName>
    </submittedName>
</protein>
<gene>
    <name evidence="2" type="ORF">FIBSPDRAFT_899249</name>
</gene>
<evidence type="ECO:0000313" key="2">
    <source>
        <dbReference type="EMBL" id="KZP11139.1"/>
    </source>
</evidence>
<reference evidence="2 3" key="1">
    <citation type="journal article" date="2016" name="Mol. Biol. Evol.">
        <title>Comparative Genomics of Early-Diverging Mushroom-Forming Fungi Provides Insights into the Origins of Lignocellulose Decay Capabilities.</title>
        <authorList>
            <person name="Nagy L.G."/>
            <person name="Riley R."/>
            <person name="Tritt A."/>
            <person name="Adam C."/>
            <person name="Daum C."/>
            <person name="Floudas D."/>
            <person name="Sun H."/>
            <person name="Yadav J.S."/>
            <person name="Pangilinan J."/>
            <person name="Larsson K.H."/>
            <person name="Matsuura K."/>
            <person name="Barry K."/>
            <person name="Labutti K."/>
            <person name="Kuo R."/>
            <person name="Ohm R.A."/>
            <person name="Bhattacharya S.S."/>
            <person name="Shirouzu T."/>
            <person name="Yoshinaga Y."/>
            <person name="Martin F.M."/>
            <person name="Grigoriev I.V."/>
            <person name="Hibbett D.S."/>
        </authorList>
    </citation>
    <scope>NUCLEOTIDE SEQUENCE [LARGE SCALE GENOMIC DNA]</scope>
    <source>
        <strain evidence="2 3">CBS 109695</strain>
    </source>
</reference>
<sequence length="178" mass="19712">MATEHEVAHWTVFDTDDEGKPRDGWMFVPQNWQVEGKLASRPCNQGSVLRLMGSRAPASPVGSTRHVLIGVDVSGLTFFRQAMAFPRSTHYPLLLNKPTSTKDLKAIEAGQPRPSTGAIANAQRDYEYEEYDDDDGPEDLAHAMAASSRAEDASPSSGPRKHVTGVYTVLVRRLLYRR</sequence>
<organism evidence="2 3">
    <name type="scientific">Athelia psychrophila</name>
    <dbReference type="NCBI Taxonomy" id="1759441"/>
    <lineage>
        <taxon>Eukaryota</taxon>
        <taxon>Fungi</taxon>
        <taxon>Dikarya</taxon>
        <taxon>Basidiomycota</taxon>
        <taxon>Agaricomycotina</taxon>
        <taxon>Agaricomycetes</taxon>
        <taxon>Agaricomycetidae</taxon>
        <taxon>Atheliales</taxon>
        <taxon>Atheliaceae</taxon>
        <taxon>Athelia</taxon>
    </lineage>
</organism>
<evidence type="ECO:0000313" key="3">
    <source>
        <dbReference type="Proteomes" id="UP000076532"/>
    </source>
</evidence>
<dbReference type="Proteomes" id="UP000076532">
    <property type="component" value="Unassembled WGS sequence"/>
</dbReference>
<feature type="compositionally biased region" description="Acidic residues" evidence="1">
    <location>
        <begin position="127"/>
        <end position="138"/>
    </location>
</feature>
<proteinExistence type="predicted"/>
<dbReference type="AlphaFoldDB" id="A0A166A116"/>
<name>A0A166A116_9AGAM</name>
<accession>A0A166A116</accession>